<dbReference type="EMBL" id="JAINUF010000003">
    <property type="protein sequence ID" value="KAJ8369196.1"/>
    <property type="molecule type" value="Genomic_DNA"/>
</dbReference>
<protein>
    <submittedName>
        <fullName evidence="2">Uncharacterized protein</fullName>
    </submittedName>
</protein>
<feature type="compositionally biased region" description="Basic and acidic residues" evidence="1">
    <location>
        <begin position="135"/>
        <end position="148"/>
    </location>
</feature>
<gene>
    <name evidence="2" type="ORF">SKAU_G00092240</name>
</gene>
<dbReference type="AlphaFoldDB" id="A0A9Q1J6K0"/>
<evidence type="ECO:0000313" key="3">
    <source>
        <dbReference type="Proteomes" id="UP001152622"/>
    </source>
</evidence>
<sequence>MDDPPLFTAQSCHLKSTSPWGCYSSATPEYSTGPAGERLRCCTGRSFRVLDGRRNDARVINSVAGEILKRHKNKPTKLGVQIAKSGISRHRAVVKSKPTTMRRSQGGLSDERSSEPREAGETPRDRRRSFVSHLVIERLGESRRPAAP</sequence>
<dbReference type="Proteomes" id="UP001152622">
    <property type="component" value="Chromosome 3"/>
</dbReference>
<feature type="region of interest" description="Disordered" evidence="1">
    <location>
        <begin position="89"/>
        <end position="148"/>
    </location>
</feature>
<keyword evidence="3" id="KW-1185">Reference proteome</keyword>
<organism evidence="2 3">
    <name type="scientific">Synaphobranchus kaupii</name>
    <name type="common">Kaup's arrowtooth eel</name>
    <dbReference type="NCBI Taxonomy" id="118154"/>
    <lineage>
        <taxon>Eukaryota</taxon>
        <taxon>Metazoa</taxon>
        <taxon>Chordata</taxon>
        <taxon>Craniata</taxon>
        <taxon>Vertebrata</taxon>
        <taxon>Euteleostomi</taxon>
        <taxon>Actinopterygii</taxon>
        <taxon>Neopterygii</taxon>
        <taxon>Teleostei</taxon>
        <taxon>Anguilliformes</taxon>
        <taxon>Synaphobranchidae</taxon>
        <taxon>Synaphobranchus</taxon>
    </lineage>
</organism>
<evidence type="ECO:0000313" key="2">
    <source>
        <dbReference type="EMBL" id="KAJ8369196.1"/>
    </source>
</evidence>
<comment type="caution">
    <text evidence="2">The sequence shown here is derived from an EMBL/GenBank/DDBJ whole genome shotgun (WGS) entry which is preliminary data.</text>
</comment>
<reference evidence="2" key="1">
    <citation type="journal article" date="2023" name="Science">
        <title>Genome structures resolve the early diversification of teleost fishes.</title>
        <authorList>
            <person name="Parey E."/>
            <person name="Louis A."/>
            <person name="Montfort J."/>
            <person name="Bouchez O."/>
            <person name="Roques C."/>
            <person name="Iampietro C."/>
            <person name="Lluch J."/>
            <person name="Castinel A."/>
            <person name="Donnadieu C."/>
            <person name="Desvignes T."/>
            <person name="Floi Bucao C."/>
            <person name="Jouanno E."/>
            <person name="Wen M."/>
            <person name="Mejri S."/>
            <person name="Dirks R."/>
            <person name="Jansen H."/>
            <person name="Henkel C."/>
            <person name="Chen W.J."/>
            <person name="Zahm M."/>
            <person name="Cabau C."/>
            <person name="Klopp C."/>
            <person name="Thompson A.W."/>
            <person name="Robinson-Rechavi M."/>
            <person name="Braasch I."/>
            <person name="Lecointre G."/>
            <person name="Bobe J."/>
            <person name="Postlethwait J.H."/>
            <person name="Berthelot C."/>
            <person name="Roest Crollius H."/>
            <person name="Guiguen Y."/>
        </authorList>
    </citation>
    <scope>NUCLEOTIDE SEQUENCE</scope>
    <source>
        <strain evidence="2">WJC10195</strain>
    </source>
</reference>
<feature type="compositionally biased region" description="Polar residues" evidence="1">
    <location>
        <begin position="97"/>
        <end position="107"/>
    </location>
</feature>
<proteinExistence type="predicted"/>
<accession>A0A9Q1J6K0</accession>
<feature type="compositionally biased region" description="Basic and acidic residues" evidence="1">
    <location>
        <begin position="109"/>
        <end position="124"/>
    </location>
</feature>
<name>A0A9Q1J6K0_SYNKA</name>
<evidence type="ECO:0000256" key="1">
    <source>
        <dbReference type="SAM" id="MobiDB-lite"/>
    </source>
</evidence>